<accession>A0A4Y7RRX3</accession>
<evidence type="ECO:0000313" key="2">
    <source>
        <dbReference type="EMBL" id="TEB11591.1"/>
    </source>
</evidence>
<feature type="domain" description="Hemerythrin-like" evidence="1">
    <location>
        <begin position="6"/>
        <end position="121"/>
    </location>
</feature>
<dbReference type="AlphaFoldDB" id="A0A4Y7RRX3"/>
<dbReference type="InterPro" id="IPR012312">
    <property type="entry name" value="Hemerythrin-like"/>
</dbReference>
<keyword evidence="3" id="KW-1185">Reference proteome</keyword>
<organism evidence="2 3">
    <name type="scientific">Pelotomaculum propionicicum</name>
    <dbReference type="NCBI Taxonomy" id="258475"/>
    <lineage>
        <taxon>Bacteria</taxon>
        <taxon>Bacillati</taxon>
        <taxon>Bacillota</taxon>
        <taxon>Clostridia</taxon>
        <taxon>Eubacteriales</taxon>
        <taxon>Desulfotomaculaceae</taxon>
        <taxon>Pelotomaculum</taxon>
    </lineage>
</organism>
<gene>
    <name evidence="2" type="ORF">Pmgp_01610</name>
</gene>
<dbReference type="EMBL" id="QFFZ01000013">
    <property type="protein sequence ID" value="TEB11591.1"/>
    <property type="molecule type" value="Genomic_DNA"/>
</dbReference>
<name>A0A4Y7RRX3_9FIRM</name>
<dbReference type="OrthoDB" id="3475384at2"/>
<dbReference type="Gene3D" id="1.20.120.520">
    <property type="entry name" value="nmb1532 protein domain like"/>
    <property type="match status" value="1"/>
</dbReference>
<evidence type="ECO:0000313" key="3">
    <source>
        <dbReference type="Proteomes" id="UP000297597"/>
    </source>
</evidence>
<dbReference type="RefSeq" id="WP_134213479.1">
    <property type="nucleotide sequence ID" value="NZ_QFFZ01000013.1"/>
</dbReference>
<sequence length="179" mass="20478">MSWLQLFHDEHTALYFILPKFEGNLKDIEHGEAGENVIWELREFAEIIKDVLIPHFREEEKNVYPRAVQAGEAGKAFITAMYEEHNLLYEAFEGFLRSLGQVTGLGMLPTAKDHVARMISLSKNIEKKETPKNLDKLTLPPPLEVDRESVLKHGYAIANLLAEHIGKEENVLPKFLKND</sequence>
<dbReference type="Proteomes" id="UP000297597">
    <property type="component" value="Unassembled WGS sequence"/>
</dbReference>
<dbReference type="Pfam" id="PF01814">
    <property type="entry name" value="Hemerythrin"/>
    <property type="match status" value="1"/>
</dbReference>
<reference evidence="2 3" key="1">
    <citation type="journal article" date="2018" name="Environ. Microbiol.">
        <title>Novel energy conservation strategies and behaviour of Pelotomaculum schinkii driving syntrophic propionate catabolism.</title>
        <authorList>
            <person name="Hidalgo-Ahumada C.A.P."/>
            <person name="Nobu M.K."/>
            <person name="Narihiro T."/>
            <person name="Tamaki H."/>
            <person name="Liu W.T."/>
            <person name="Kamagata Y."/>
            <person name="Stams A.J.M."/>
            <person name="Imachi H."/>
            <person name="Sousa D.Z."/>
        </authorList>
    </citation>
    <scope>NUCLEOTIDE SEQUENCE [LARGE SCALE GENOMIC DNA]</scope>
    <source>
        <strain evidence="2 3">MGP</strain>
    </source>
</reference>
<protein>
    <recommendedName>
        <fullName evidence="1">Hemerythrin-like domain-containing protein</fullName>
    </recommendedName>
</protein>
<proteinExistence type="predicted"/>
<evidence type="ECO:0000259" key="1">
    <source>
        <dbReference type="Pfam" id="PF01814"/>
    </source>
</evidence>
<comment type="caution">
    <text evidence="2">The sequence shown here is derived from an EMBL/GenBank/DDBJ whole genome shotgun (WGS) entry which is preliminary data.</text>
</comment>